<gene>
    <name evidence="1" type="ORF">SAMN05660226_02384</name>
</gene>
<dbReference type="AlphaFoldDB" id="A0A1T5CV39"/>
<dbReference type="GO" id="GO:0006508">
    <property type="term" value="P:proteolysis"/>
    <property type="evidence" value="ECO:0007669"/>
    <property type="project" value="InterPro"/>
</dbReference>
<reference evidence="1 2" key="1">
    <citation type="submission" date="2017-02" db="EMBL/GenBank/DDBJ databases">
        <authorList>
            <person name="Peterson S.W."/>
        </authorList>
    </citation>
    <scope>NUCLEOTIDE SEQUENCE [LARGE SCALE GENOMIC DNA]</scope>
    <source>
        <strain evidence="1 2">DSM 22899</strain>
    </source>
</reference>
<dbReference type="InterPro" id="IPR032466">
    <property type="entry name" value="Metal_Hydrolase"/>
</dbReference>
<evidence type="ECO:0000313" key="1">
    <source>
        <dbReference type="EMBL" id="SKB63398.1"/>
    </source>
</evidence>
<dbReference type="PANTHER" id="PTHR10443">
    <property type="entry name" value="MICROSOMAL DIPEPTIDASE"/>
    <property type="match status" value="1"/>
</dbReference>
<dbReference type="Proteomes" id="UP000190541">
    <property type="component" value="Unassembled WGS sequence"/>
</dbReference>
<evidence type="ECO:0000313" key="2">
    <source>
        <dbReference type="Proteomes" id="UP000190541"/>
    </source>
</evidence>
<dbReference type="GO" id="GO:0070573">
    <property type="term" value="F:metallodipeptidase activity"/>
    <property type="evidence" value="ECO:0007669"/>
    <property type="project" value="InterPro"/>
</dbReference>
<dbReference type="Pfam" id="PF01244">
    <property type="entry name" value="Peptidase_M19"/>
    <property type="match status" value="1"/>
</dbReference>
<dbReference type="InterPro" id="IPR008257">
    <property type="entry name" value="Pept_M19"/>
</dbReference>
<protein>
    <submittedName>
        <fullName evidence="1">Membrane dipeptidase</fullName>
    </submittedName>
</protein>
<sequence>MLIDLHNDAIPRLIMDGHADLSVRNSRGATDLVRLREGGVQAQTFVMFCDGRYRGAQAHAYAMAMMDRFDQLMDRAPQLVKQAHRAAEIPAIVATGKIAALLAVEGGHMIADSLENLETFCQRGMVYLTLTWNNSTAWATSARDEVMGNIPRDKKGLSALGVDIVTRMNELGAVADLSHAGEQTFYDVIRTTRKPVMASHSNAYSLAPHYRNLKDEQLAALRENSGLVGINFYAGFVDTAYHTRFAALIQAHQDLADSLGSERLRQGNVDARTAFLEALPPNETQNLLPDLDRLIDHVDHIVAIAGIDHVGIGSDFDGAEAYPKGLHDVTAYPILLARLKARGYTAEMLAKLTGTNTLRVLSGKSHLIDEQ</sequence>
<organism evidence="1 2">
    <name type="scientific">Parapedobacter luteus</name>
    <dbReference type="NCBI Taxonomy" id="623280"/>
    <lineage>
        <taxon>Bacteria</taxon>
        <taxon>Pseudomonadati</taxon>
        <taxon>Bacteroidota</taxon>
        <taxon>Sphingobacteriia</taxon>
        <taxon>Sphingobacteriales</taxon>
        <taxon>Sphingobacteriaceae</taxon>
        <taxon>Parapedobacter</taxon>
    </lineage>
</organism>
<proteinExistence type="predicted"/>
<keyword evidence="2" id="KW-1185">Reference proteome</keyword>
<dbReference type="Gene3D" id="3.20.20.140">
    <property type="entry name" value="Metal-dependent hydrolases"/>
    <property type="match status" value="1"/>
</dbReference>
<dbReference type="CDD" id="cd01301">
    <property type="entry name" value="rDP_like"/>
    <property type="match status" value="1"/>
</dbReference>
<dbReference type="STRING" id="623280.SAMN05660226_02384"/>
<dbReference type="SUPFAM" id="SSF51556">
    <property type="entry name" value="Metallo-dependent hydrolases"/>
    <property type="match status" value="1"/>
</dbReference>
<dbReference type="PANTHER" id="PTHR10443:SF12">
    <property type="entry name" value="DIPEPTIDASE"/>
    <property type="match status" value="1"/>
</dbReference>
<dbReference type="EMBL" id="FUYS01000005">
    <property type="protein sequence ID" value="SKB63398.1"/>
    <property type="molecule type" value="Genomic_DNA"/>
</dbReference>
<accession>A0A1T5CV39</accession>
<name>A0A1T5CV39_9SPHI</name>
<dbReference type="PROSITE" id="PS51365">
    <property type="entry name" value="RENAL_DIPEPTIDASE_2"/>
    <property type="match status" value="1"/>
</dbReference>